<dbReference type="SUPFAM" id="SSF52540">
    <property type="entry name" value="P-loop containing nucleoside triphosphate hydrolases"/>
    <property type="match status" value="1"/>
</dbReference>
<dbReference type="EMBL" id="BAAAEM010000003">
    <property type="protein sequence ID" value="GAA0482069.1"/>
    <property type="molecule type" value="Genomic_DNA"/>
</dbReference>
<gene>
    <name evidence="1" type="ORF">GCM10009096_25470</name>
</gene>
<name>A0ABN1AQV3_9SPHN</name>
<evidence type="ECO:0000313" key="2">
    <source>
        <dbReference type="Proteomes" id="UP001500713"/>
    </source>
</evidence>
<sequence length="346" mass="37972">MTSFLGHEKAQRIFRQSYDKGTLHHAWILAGPKGVGKAGFAKQAAQFLLDSQARELSTSDGFDLNDMSQSAKLLAAGSHPDFRLVQRGGKTDKEDKKAREEGIASLEEHELKRNISIAQIRSLQSLFSTQASISRYRVVVIDAIDDLERGGANALLKNLEEPPENTIFLLVSHTPERLLPTIRSRCQILRFDPLNDSQMERVLTTISPELPQDELSALIAAGEGAPGKALQYIDAGLAELESLARDIMHTGDRNNQIKSDLARKLSLKAATPRYQAFLSRAPSMIAQHIKAEAVPPANNPSFKSIDTWKEACDLAAMAVPKALDNQAVIFRLGSLMGSLAEPDRRA</sequence>
<dbReference type="InterPro" id="IPR027417">
    <property type="entry name" value="P-loop_NTPase"/>
</dbReference>
<organism evidence="1 2">
    <name type="scientific">Parasphingorhabdus litoris</name>
    <dbReference type="NCBI Taxonomy" id="394733"/>
    <lineage>
        <taxon>Bacteria</taxon>
        <taxon>Pseudomonadati</taxon>
        <taxon>Pseudomonadota</taxon>
        <taxon>Alphaproteobacteria</taxon>
        <taxon>Sphingomonadales</taxon>
        <taxon>Sphingomonadaceae</taxon>
        <taxon>Parasphingorhabdus</taxon>
    </lineage>
</organism>
<dbReference type="PANTHER" id="PTHR11669:SF8">
    <property type="entry name" value="DNA POLYMERASE III SUBUNIT DELTA"/>
    <property type="match status" value="1"/>
</dbReference>
<evidence type="ECO:0000313" key="1">
    <source>
        <dbReference type="EMBL" id="GAA0482069.1"/>
    </source>
</evidence>
<keyword evidence="2" id="KW-1185">Reference proteome</keyword>
<dbReference type="Proteomes" id="UP001500713">
    <property type="component" value="Unassembled WGS sequence"/>
</dbReference>
<dbReference type="Pfam" id="PF13177">
    <property type="entry name" value="DNA_pol3_delta2"/>
    <property type="match status" value="1"/>
</dbReference>
<reference evidence="1 2" key="1">
    <citation type="journal article" date="2019" name="Int. J. Syst. Evol. Microbiol.">
        <title>The Global Catalogue of Microorganisms (GCM) 10K type strain sequencing project: providing services to taxonomists for standard genome sequencing and annotation.</title>
        <authorList>
            <consortium name="The Broad Institute Genomics Platform"/>
            <consortium name="The Broad Institute Genome Sequencing Center for Infectious Disease"/>
            <person name="Wu L."/>
            <person name="Ma J."/>
        </authorList>
    </citation>
    <scope>NUCLEOTIDE SEQUENCE [LARGE SCALE GENOMIC DNA]</scope>
    <source>
        <strain evidence="1 2">JCM 14162</strain>
    </source>
</reference>
<dbReference type="PANTHER" id="PTHR11669">
    <property type="entry name" value="REPLICATION FACTOR C / DNA POLYMERASE III GAMMA-TAU SUBUNIT"/>
    <property type="match status" value="1"/>
</dbReference>
<dbReference type="Gene3D" id="3.40.50.300">
    <property type="entry name" value="P-loop containing nucleotide triphosphate hydrolases"/>
    <property type="match status" value="1"/>
</dbReference>
<dbReference type="RefSeq" id="WP_229953414.1">
    <property type="nucleotide sequence ID" value="NZ_BAAAEM010000003.1"/>
</dbReference>
<evidence type="ECO:0008006" key="3">
    <source>
        <dbReference type="Google" id="ProtNLM"/>
    </source>
</evidence>
<accession>A0ABN1AQV3</accession>
<proteinExistence type="predicted"/>
<protein>
    <recommendedName>
        <fullName evidence="3">DNA polymerase III subunit delta</fullName>
    </recommendedName>
</protein>
<comment type="caution">
    <text evidence="1">The sequence shown here is derived from an EMBL/GenBank/DDBJ whole genome shotgun (WGS) entry which is preliminary data.</text>
</comment>
<dbReference type="InterPro" id="IPR050238">
    <property type="entry name" value="DNA_Rep/Repair_Clamp_Loader"/>
</dbReference>